<dbReference type="Pfam" id="PF00892">
    <property type="entry name" value="EamA"/>
    <property type="match status" value="2"/>
</dbReference>
<sequence length="270" mass="30266">MNKIAVTELPAFFLAFFRFFCASILIFTIAKFSGKKLQITKRQLRNSIFVAFLFMVSGNGLFVWAIKYVDSGFAALLASTQPLFVLLLMRLIDNKRMKLKSIIGVILGIFGMYLLVSQRELVTDEDTLLGIILIFTCVIGWSYASVFVSKADLPKNHLVSTGYQMGIACVMLAIVSFFLGETWTSPLTWSTNVQWSMFLLIILGSLVAFTAFNYLLKEVSTEKVATASYVNPVVALFLGWYVLNEQLTTQSLIAAFILLIGVYFINSRNK</sequence>
<dbReference type="InterPro" id="IPR050638">
    <property type="entry name" value="AA-Vitamin_Transporters"/>
</dbReference>
<comment type="caution">
    <text evidence="7">The sequence shown here is derived from an EMBL/GenBank/DDBJ whole genome shotgun (WGS) entry which is preliminary data.</text>
</comment>
<organism evidence="7 8">
    <name type="scientific">Kordia algicida OT-1</name>
    <dbReference type="NCBI Taxonomy" id="391587"/>
    <lineage>
        <taxon>Bacteria</taxon>
        <taxon>Pseudomonadati</taxon>
        <taxon>Bacteroidota</taxon>
        <taxon>Flavobacteriia</taxon>
        <taxon>Flavobacteriales</taxon>
        <taxon>Flavobacteriaceae</taxon>
        <taxon>Kordia</taxon>
    </lineage>
</organism>
<feature type="transmembrane region" description="Helical" evidence="5">
    <location>
        <begin position="44"/>
        <end position="66"/>
    </location>
</feature>
<dbReference type="eggNOG" id="COG0697">
    <property type="taxonomic scope" value="Bacteria"/>
</dbReference>
<evidence type="ECO:0000256" key="1">
    <source>
        <dbReference type="ARBA" id="ARBA00004141"/>
    </source>
</evidence>
<keyword evidence="8" id="KW-1185">Reference proteome</keyword>
<dbReference type="InterPro" id="IPR000620">
    <property type="entry name" value="EamA_dom"/>
</dbReference>
<keyword evidence="4 5" id="KW-0472">Membrane</keyword>
<evidence type="ECO:0000256" key="2">
    <source>
        <dbReference type="ARBA" id="ARBA00022692"/>
    </source>
</evidence>
<evidence type="ECO:0000313" key="7">
    <source>
        <dbReference type="EMBL" id="EDP95904.1"/>
    </source>
</evidence>
<dbReference type="Proteomes" id="UP000002945">
    <property type="component" value="Unassembled WGS sequence"/>
</dbReference>
<dbReference type="InterPro" id="IPR037185">
    <property type="entry name" value="EmrE-like"/>
</dbReference>
<evidence type="ECO:0000256" key="3">
    <source>
        <dbReference type="ARBA" id="ARBA00022989"/>
    </source>
</evidence>
<evidence type="ECO:0000259" key="6">
    <source>
        <dbReference type="Pfam" id="PF00892"/>
    </source>
</evidence>
<evidence type="ECO:0000313" key="8">
    <source>
        <dbReference type="Proteomes" id="UP000002945"/>
    </source>
</evidence>
<feature type="transmembrane region" description="Helical" evidence="5">
    <location>
        <begin position="99"/>
        <end position="116"/>
    </location>
</feature>
<evidence type="ECO:0000256" key="5">
    <source>
        <dbReference type="SAM" id="Phobius"/>
    </source>
</evidence>
<comment type="subcellular location">
    <subcellularLocation>
        <location evidence="1">Membrane</location>
        <topology evidence="1">Multi-pass membrane protein</topology>
    </subcellularLocation>
</comment>
<dbReference type="HOGENOM" id="CLU_033863_5_1_10"/>
<feature type="transmembrane region" description="Helical" evidence="5">
    <location>
        <begin position="128"/>
        <end position="149"/>
    </location>
</feature>
<feature type="transmembrane region" description="Helical" evidence="5">
    <location>
        <begin position="72"/>
        <end position="92"/>
    </location>
</feature>
<protein>
    <recommendedName>
        <fullName evidence="6">EamA domain-containing protein</fullName>
    </recommendedName>
</protein>
<dbReference type="Gene3D" id="1.10.3730.20">
    <property type="match status" value="1"/>
</dbReference>
<dbReference type="PANTHER" id="PTHR32322">
    <property type="entry name" value="INNER MEMBRANE TRANSPORTER"/>
    <property type="match status" value="1"/>
</dbReference>
<evidence type="ECO:0000256" key="4">
    <source>
        <dbReference type="ARBA" id="ARBA00023136"/>
    </source>
</evidence>
<keyword evidence="3 5" id="KW-1133">Transmembrane helix</keyword>
<feature type="transmembrane region" description="Helical" evidence="5">
    <location>
        <begin position="161"/>
        <end position="180"/>
    </location>
</feature>
<feature type="transmembrane region" description="Helical" evidence="5">
    <location>
        <begin position="224"/>
        <end position="243"/>
    </location>
</feature>
<dbReference type="GO" id="GO:0016020">
    <property type="term" value="C:membrane"/>
    <property type="evidence" value="ECO:0007669"/>
    <property type="project" value="UniProtKB-SubCell"/>
</dbReference>
<feature type="domain" description="EamA" evidence="6">
    <location>
        <begin position="129"/>
        <end position="266"/>
    </location>
</feature>
<feature type="domain" description="EamA" evidence="6">
    <location>
        <begin position="2"/>
        <end position="116"/>
    </location>
</feature>
<dbReference type="EMBL" id="ABIB01000006">
    <property type="protein sequence ID" value="EDP95904.1"/>
    <property type="molecule type" value="Genomic_DNA"/>
</dbReference>
<dbReference type="SUPFAM" id="SSF103481">
    <property type="entry name" value="Multidrug resistance efflux transporter EmrE"/>
    <property type="match status" value="2"/>
</dbReference>
<dbReference type="STRING" id="391587.KAOT1_05852"/>
<reference evidence="7 8" key="1">
    <citation type="journal article" date="2011" name="J. Bacteriol.">
        <title>Genome sequence of the algicidal bacterium Kordia algicida OT-1.</title>
        <authorList>
            <person name="Lee H.S."/>
            <person name="Kang S.G."/>
            <person name="Kwon K.K."/>
            <person name="Lee J.H."/>
            <person name="Kim S.J."/>
        </authorList>
    </citation>
    <scope>NUCLEOTIDE SEQUENCE [LARGE SCALE GENOMIC DNA]</scope>
    <source>
        <strain evidence="7 8">OT-1</strain>
    </source>
</reference>
<name>A9E0N3_9FLAO</name>
<feature type="transmembrane region" description="Helical" evidence="5">
    <location>
        <begin position="12"/>
        <end position="32"/>
    </location>
</feature>
<accession>A9E0N3</accession>
<feature type="transmembrane region" description="Helical" evidence="5">
    <location>
        <begin position="249"/>
        <end position="266"/>
    </location>
</feature>
<dbReference type="AlphaFoldDB" id="A9E0N3"/>
<keyword evidence="2 5" id="KW-0812">Transmembrane</keyword>
<feature type="transmembrane region" description="Helical" evidence="5">
    <location>
        <begin position="192"/>
        <end position="212"/>
    </location>
</feature>
<dbReference type="PANTHER" id="PTHR32322:SF14">
    <property type="entry name" value="PROTEIN PAGO"/>
    <property type="match status" value="1"/>
</dbReference>
<proteinExistence type="predicted"/>
<gene>
    <name evidence="7" type="ORF">KAOT1_05852</name>
</gene>